<keyword evidence="2" id="KW-0645">Protease</keyword>
<dbReference type="SUPFAM" id="SSF54001">
    <property type="entry name" value="Cysteine proteinases"/>
    <property type="match status" value="1"/>
</dbReference>
<evidence type="ECO:0000256" key="2">
    <source>
        <dbReference type="ARBA" id="ARBA00022670"/>
    </source>
</evidence>
<keyword evidence="3" id="KW-0378">Hydrolase</keyword>
<dbReference type="GO" id="GO:0008234">
    <property type="term" value="F:cysteine-type peptidase activity"/>
    <property type="evidence" value="ECO:0007669"/>
    <property type="project" value="InterPro"/>
</dbReference>
<evidence type="ECO:0000256" key="3">
    <source>
        <dbReference type="ARBA" id="ARBA00022801"/>
    </source>
</evidence>
<dbReference type="STRING" id="1353952.A0A165BZC1"/>
<accession>A0A165BZC1</accession>
<dbReference type="OrthoDB" id="1939479at2759"/>
<dbReference type="InterPro" id="IPR038765">
    <property type="entry name" value="Papain-like_cys_pep_sf"/>
</dbReference>
<evidence type="ECO:0000256" key="1">
    <source>
        <dbReference type="ARBA" id="ARBA00005234"/>
    </source>
</evidence>
<evidence type="ECO:0000259" key="4">
    <source>
        <dbReference type="PROSITE" id="PS50600"/>
    </source>
</evidence>
<proteinExistence type="inferred from homology"/>
<evidence type="ECO:0000313" key="5">
    <source>
        <dbReference type="EMBL" id="KZT49996.1"/>
    </source>
</evidence>
<organism evidence="5 6">
    <name type="scientific">Calocera cornea HHB12733</name>
    <dbReference type="NCBI Taxonomy" id="1353952"/>
    <lineage>
        <taxon>Eukaryota</taxon>
        <taxon>Fungi</taxon>
        <taxon>Dikarya</taxon>
        <taxon>Basidiomycota</taxon>
        <taxon>Agaricomycotina</taxon>
        <taxon>Dacrymycetes</taxon>
        <taxon>Dacrymycetales</taxon>
        <taxon>Dacrymycetaceae</taxon>
        <taxon>Calocera</taxon>
    </lineage>
</organism>
<keyword evidence="6" id="KW-1185">Reference proteome</keyword>
<dbReference type="InterPro" id="IPR003653">
    <property type="entry name" value="Peptidase_C48_C"/>
</dbReference>
<reference evidence="5 6" key="1">
    <citation type="journal article" date="2016" name="Mol. Biol. Evol.">
        <title>Comparative Genomics of Early-Diverging Mushroom-Forming Fungi Provides Insights into the Origins of Lignocellulose Decay Capabilities.</title>
        <authorList>
            <person name="Nagy L.G."/>
            <person name="Riley R."/>
            <person name="Tritt A."/>
            <person name="Adam C."/>
            <person name="Daum C."/>
            <person name="Floudas D."/>
            <person name="Sun H."/>
            <person name="Yadav J.S."/>
            <person name="Pangilinan J."/>
            <person name="Larsson K.H."/>
            <person name="Matsuura K."/>
            <person name="Barry K."/>
            <person name="Labutti K."/>
            <person name="Kuo R."/>
            <person name="Ohm R.A."/>
            <person name="Bhattacharya S.S."/>
            <person name="Shirouzu T."/>
            <person name="Yoshinaga Y."/>
            <person name="Martin F.M."/>
            <person name="Grigoriev I.V."/>
            <person name="Hibbett D.S."/>
        </authorList>
    </citation>
    <scope>NUCLEOTIDE SEQUENCE [LARGE SCALE GENOMIC DNA]</scope>
    <source>
        <strain evidence="5 6">HHB12733</strain>
    </source>
</reference>
<comment type="similarity">
    <text evidence="1">Belongs to the peptidase C48 family.</text>
</comment>
<dbReference type="Pfam" id="PF02902">
    <property type="entry name" value="Peptidase_C48"/>
    <property type="match status" value="1"/>
</dbReference>
<dbReference type="EMBL" id="KV424295">
    <property type="protein sequence ID" value="KZT49996.1"/>
    <property type="molecule type" value="Genomic_DNA"/>
</dbReference>
<dbReference type="GO" id="GO:0019783">
    <property type="term" value="F:ubiquitin-like protein peptidase activity"/>
    <property type="evidence" value="ECO:0007669"/>
    <property type="project" value="UniProtKB-ARBA"/>
</dbReference>
<gene>
    <name evidence="5" type="ORF">CALCODRAFT_559276</name>
</gene>
<evidence type="ECO:0000313" key="6">
    <source>
        <dbReference type="Proteomes" id="UP000076842"/>
    </source>
</evidence>
<sequence length="326" mass="36424">MEEPLQTLERQELEDIFMRRGVVSRCRELWVDEGSFSMLLPGHEFDEAVINFYLALIAERILESGSQDSSASSRGCGGNVVLYNAFFVPFLQARNYDQARLATIYESDTHWIMVTVDFRQRRIEVYDSLPSSRSIYEPYLKLPADAELFSASLTSTSTTSQGLHEWADWVRSDYPYQADGTNDCGLACCLAVSAVVLGHDFLDIARHGEVLRQRVALEIGRAKLFVKTKNQLVAHVASGSTPCTRKLSSAASTIGTHEDARARYSSSDGLIDLHCRRAHVQASLTAMEAALDEAAAWRLRKHSIRVNELAYRIAPTKNVGEKCIPE</sequence>
<dbReference type="PROSITE" id="PS50600">
    <property type="entry name" value="ULP_PROTEASE"/>
    <property type="match status" value="1"/>
</dbReference>
<dbReference type="InParanoid" id="A0A165BZC1"/>
<name>A0A165BZC1_9BASI</name>
<dbReference type="Proteomes" id="UP000076842">
    <property type="component" value="Unassembled WGS sequence"/>
</dbReference>
<dbReference type="AlphaFoldDB" id="A0A165BZC1"/>
<feature type="domain" description="Ubiquitin-like protease family profile" evidence="4">
    <location>
        <begin position="29"/>
        <end position="195"/>
    </location>
</feature>
<dbReference type="Gene3D" id="3.40.395.10">
    <property type="entry name" value="Adenoviral Proteinase, Chain A"/>
    <property type="match status" value="1"/>
</dbReference>
<protein>
    <recommendedName>
        <fullName evidence="4">Ubiquitin-like protease family profile domain-containing protein</fullName>
    </recommendedName>
</protein>
<dbReference type="GO" id="GO:0006508">
    <property type="term" value="P:proteolysis"/>
    <property type="evidence" value="ECO:0007669"/>
    <property type="project" value="UniProtKB-KW"/>
</dbReference>